<evidence type="ECO:0000313" key="2">
    <source>
        <dbReference type="Proteomes" id="UP000567293"/>
    </source>
</evidence>
<comment type="caution">
    <text evidence="1">The sequence shown here is derived from an EMBL/GenBank/DDBJ whole genome shotgun (WGS) entry which is preliminary data.</text>
</comment>
<sequence>MRNPLGRIWRSAVFVSCGMLLFGGVSYAQQDTEPGHSIGNVSTEGDLIVMELADGALGKPNLFDLSGRTLRFRPEGPRYRVEIVPLRWDSDYGPQLTGAQANLQNFAFPFSGKVWNSFLVGTTGSIRFGISEKDIGPDPYGHRDGGIVLDRFDQLSEVAGKLTDKAPAIGVFLKPRMSGPHYLKELSDRVIITWDLTEPFGGLLDFTWFKTINRFQAVLHRDGSLEMSYKELTAKDGIVGIYPVPSSEEKPAAVHFSSLSHKDGPFEVVYESFHYLAVPRPQDLSCTIIKALGDRFDFLAYYSDFRTDSQEASPVSDGPIGGNVTGIGNPRHEQTHQVLESRCTQGRFQLGLAQPVWVGSNEAQEVPAEGAPVGNSHDITFYTRLLAEGSPDGKPFPYSYAVGHLGHEVGHRWSAYVSAKINGETISLGQWPHWAPGLQTRVAFPYSLPTEASTMGGGVWQDNLNGSYTQLRDFFFVPATGYSYLDLYLMGLISAAEVPDFFVLQNLTRVGKDVNGNAIFKAERTKVTIQDVIAAEGPRLPDVDHSQRKFNTGIVIVAERGRRPSHELTEQANGIRQQWIQYWETTTGHRASMTASPR</sequence>
<protein>
    <submittedName>
        <fullName evidence="1">Uncharacterized protein</fullName>
    </submittedName>
</protein>
<dbReference type="EMBL" id="JACDQQ010000752">
    <property type="protein sequence ID" value="MBA0084887.1"/>
    <property type="molecule type" value="Genomic_DNA"/>
</dbReference>
<reference evidence="1" key="1">
    <citation type="submission" date="2020-06" db="EMBL/GenBank/DDBJ databases">
        <title>Legume-microbial interactions unlock mineral nutrients during tropical forest succession.</title>
        <authorList>
            <person name="Epihov D.Z."/>
        </authorList>
    </citation>
    <scope>NUCLEOTIDE SEQUENCE [LARGE SCALE GENOMIC DNA]</scope>
    <source>
        <strain evidence="1">Pan2503</strain>
    </source>
</reference>
<dbReference type="AlphaFoldDB" id="A0A7V8SWQ3"/>
<dbReference type="Proteomes" id="UP000567293">
    <property type="component" value="Unassembled WGS sequence"/>
</dbReference>
<evidence type="ECO:0000313" key="1">
    <source>
        <dbReference type="EMBL" id="MBA0084887.1"/>
    </source>
</evidence>
<gene>
    <name evidence="1" type="ORF">HRJ53_07820</name>
</gene>
<accession>A0A7V8SWQ3</accession>
<proteinExistence type="predicted"/>
<name>A0A7V8SWQ3_9BACT</name>
<organism evidence="1 2">
    <name type="scientific">Candidatus Acidiferrum panamense</name>
    <dbReference type="NCBI Taxonomy" id="2741543"/>
    <lineage>
        <taxon>Bacteria</taxon>
        <taxon>Pseudomonadati</taxon>
        <taxon>Acidobacteriota</taxon>
        <taxon>Terriglobia</taxon>
        <taxon>Candidatus Acidiferrales</taxon>
        <taxon>Candidatus Acidiferrum</taxon>
    </lineage>
</organism>
<keyword evidence="2" id="KW-1185">Reference proteome</keyword>